<dbReference type="Proteomes" id="UP000214646">
    <property type="component" value="Unassembled WGS sequence"/>
</dbReference>
<keyword evidence="1" id="KW-1133">Transmembrane helix</keyword>
<keyword evidence="3" id="KW-1185">Reference proteome</keyword>
<keyword evidence="1" id="KW-0472">Membrane</keyword>
<proteinExistence type="predicted"/>
<name>A0A225D9S3_9BACT</name>
<dbReference type="AlphaFoldDB" id="A0A225D9S3"/>
<organism evidence="2 3">
    <name type="scientific">Fimbriiglobus ruber</name>
    <dbReference type="NCBI Taxonomy" id="1908690"/>
    <lineage>
        <taxon>Bacteria</taxon>
        <taxon>Pseudomonadati</taxon>
        <taxon>Planctomycetota</taxon>
        <taxon>Planctomycetia</taxon>
        <taxon>Gemmatales</taxon>
        <taxon>Gemmataceae</taxon>
        <taxon>Fimbriiglobus</taxon>
    </lineage>
</organism>
<gene>
    <name evidence="2" type="ORF">FRUB_07480</name>
</gene>
<feature type="transmembrane region" description="Helical" evidence="1">
    <location>
        <begin position="68"/>
        <end position="87"/>
    </location>
</feature>
<comment type="caution">
    <text evidence="2">The sequence shown here is derived from an EMBL/GenBank/DDBJ whole genome shotgun (WGS) entry which is preliminary data.</text>
</comment>
<evidence type="ECO:0008006" key="4">
    <source>
        <dbReference type="Google" id="ProtNLM"/>
    </source>
</evidence>
<evidence type="ECO:0000256" key="1">
    <source>
        <dbReference type="SAM" id="Phobius"/>
    </source>
</evidence>
<evidence type="ECO:0000313" key="3">
    <source>
        <dbReference type="Proteomes" id="UP000214646"/>
    </source>
</evidence>
<keyword evidence="1" id="KW-0812">Transmembrane</keyword>
<dbReference type="EMBL" id="NIDE01000014">
    <property type="protein sequence ID" value="OWK38360.1"/>
    <property type="molecule type" value="Genomic_DNA"/>
</dbReference>
<protein>
    <recommendedName>
        <fullName evidence="4">Transmembrane protein</fullName>
    </recommendedName>
</protein>
<feature type="transmembrane region" description="Helical" evidence="1">
    <location>
        <begin position="33"/>
        <end position="56"/>
    </location>
</feature>
<reference evidence="3" key="1">
    <citation type="submission" date="2017-06" db="EMBL/GenBank/DDBJ databases">
        <title>Genome analysis of Fimbriiglobus ruber SP5, the first member of the order Planctomycetales with confirmed chitinolytic capability.</title>
        <authorList>
            <person name="Ravin N.V."/>
            <person name="Rakitin A.L."/>
            <person name="Ivanova A.A."/>
            <person name="Beletsky A.V."/>
            <person name="Kulichevskaya I.S."/>
            <person name="Mardanov A.V."/>
            <person name="Dedysh S.N."/>
        </authorList>
    </citation>
    <scope>NUCLEOTIDE SEQUENCE [LARGE SCALE GENOMIC DNA]</scope>
    <source>
        <strain evidence="3">SP5</strain>
    </source>
</reference>
<sequence length="88" mass="8815">MLWVALAVVALGSAISAWLVILSLRPERGANMVLMGLPCVAAPVAVAALVAVGVAATGEAGLKKWERYAAWGAGGLALMVFGALAILG</sequence>
<accession>A0A225D9S3</accession>
<evidence type="ECO:0000313" key="2">
    <source>
        <dbReference type="EMBL" id="OWK38360.1"/>
    </source>
</evidence>